<feature type="transmembrane region" description="Helical" evidence="1">
    <location>
        <begin position="16"/>
        <end position="39"/>
    </location>
</feature>
<keyword evidence="4" id="KW-1185">Reference proteome</keyword>
<dbReference type="Proteomes" id="UP000757232">
    <property type="component" value="Unassembled WGS sequence"/>
</dbReference>
<organism evidence="3 4">
    <name type="scientific">Sanghuangporus baumii</name>
    <name type="common">Phellinus baumii</name>
    <dbReference type="NCBI Taxonomy" id="108892"/>
    <lineage>
        <taxon>Eukaryota</taxon>
        <taxon>Fungi</taxon>
        <taxon>Dikarya</taxon>
        <taxon>Basidiomycota</taxon>
        <taxon>Agaricomycotina</taxon>
        <taxon>Agaricomycetes</taxon>
        <taxon>Hymenochaetales</taxon>
        <taxon>Hymenochaetaceae</taxon>
        <taxon>Sanghuangporus</taxon>
    </lineage>
</organism>
<comment type="caution">
    <text evidence="3">The sequence shown here is derived from an EMBL/GenBank/DDBJ whole genome shotgun (WGS) entry which is preliminary data.</text>
</comment>
<feature type="transmembrane region" description="Helical" evidence="1">
    <location>
        <begin position="191"/>
        <end position="213"/>
    </location>
</feature>
<reference evidence="3" key="1">
    <citation type="submission" date="2016-06" db="EMBL/GenBank/DDBJ databases">
        <title>Draft Genome sequence of the fungus Inonotus baumii.</title>
        <authorList>
            <person name="Zhu H."/>
            <person name="Lin W."/>
        </authorList>
    </citation>
    <scope>NUCLEOTIDE SEQUENCE</scope>
    <source>
        <strain evidence="3">821</strain>
    </source>
</reference>
<feature type="domain" description="DUF6534" evidence="2">
    <location>
        <begin position="156"/>
        <end position="220"/>
    </location>
</feature>
<accession>A0A9Q5I4Q7</accession>
<feature type="transmembrane region" description="Helical" evidence="1">
    <location>
        <begin position="150"/>
        <end position="171"/>
    </location>
</feature>
<dbReference type="PANTHER" id="PTHR40465:SF1">
    <property type="entry name" value="DUF6534 DOMAIN-CONTAINING PROTEIN"/>
    <property type="match status" value="1"/>
</dbReference>
<keyword evidence="1" id="KW-0812">Transmembrane</keyword>
<evidence type="ECO:0000256" key="1">
    <source>
        <dbReference type="SAM" id="Phobius"/>
    </source>
</evidence>
<keyword evidence="1" id="KW-1133">Transmembrane helix</keyword>
<dbReference type="Pfam" id="PF20152">
    <property type="entry name" value="DUF6534"/>
    <property type="match status" value="1"/>
</dbReference>
<feature type="transmembrane region" description="Helical" evidence="1">
    <location>
        <begin position="75"/>
        <end position="97"/>
    </location>
</feature>
<name>A0A9Q5I4Q7_SANBA</name>
<gene>
    <name evidence="3" type="ORF">A7U60_g1128</name>
</gene>
<dbReference type="InterPro" id="IPR045339">
    <property type="entry name" value="DUF6534"/>
</dbReference>
<feature type="transmembrane region" description="Helical" evidence="1">
    <location>
        <begin position="109"/>
        <end position="130"/>
    </location>
</feature>
<keyword evidence="1" id="KW-0472">Membrane</keyword>
<dbReference type="PANTHER" id="PTHR40465">
    <property type="entry name" value="CHROMOSOME 1, WHOLE GENOME SHOTGUN SEQUENCE"/>
    <property type="match status" value="1"/>
</dbReference>
<protein>
    <recommendedName>
        <fullName evidence="2">DUF6534 domain-containing protein</fullName>
    </recommendedName>
</protein>
<dbReference type="OrthoDB" id="2535105at2759"/>
<evidence type="ECO:0000313" key="4">
    <source>
        <dbReference type="Proteomes" id="UP000757232"/>
    </source>
</evidence>
<sequence>MSLASSSPGLELDGSIGVFFITGSFALALWAVGCLQLYLYYEKCWKTELPWLKAYVFVIWILDTVHQALIMKYLYVLDLVNTVILAATIDAMVQVVFVRRVWYLSNKNFILTGLLSAAVLAQFTATVVYYGQIHKSISLAEIVGVNKTALAFNCISAVMDLGISCTLIWLLRRGRSGFERTDSVLNRLIAYTIGSGLVTEVMWIIAIIGLLAIPNTTVSLLVDPVIPKRWFFLFSNHISIINMTAI</sequence>
<evidence type="ECO:0000313" key="3">
    <source>
        <dbReference type="EMBL" id="OCB91629.1"/>
    </source>
</evidence>
<dbReference type="EMBL" id="LNZH02000077">
    <property type="protein sequence ID" value="OCB91629.1"/>
    <property type="molecule type" value="Genomic_DNA"/>
</dbReference>
<proteinExistence type="predicted"/>
<dbReference type="AlphaFoldDB" id="A0A9Q5I4Q7"/>
<evidence type="ECO:0000259" key="2">
    <source>
        <dbReference type="Pfam" id="PF20152"/>
    </source>
</evidence>
<feature type="transmembrane region" description="Helical" evidence="1">
    <location>
        <begin position="51"/>
        <end position="69"/>
    </location>
</feature>